<reference evidence="1" key="1">
    <citation type="submission" date="2021-02" db="EMBL/GenBank/DDBJ databases">
        <authorList>
            <consortium name="DOE Joint Genome Institute"/>
            <person name="Ahrendt S."/>
            <person name="Looney B.P."/>
            <person name="Miyauchi S."/>
            <person name="Morin E."/>
            <person name="Drula E."/>
            <person name="Courty P.E."/>
            <person name="Chicoki N."/>
            <person name="Fauchery L."/>
            <person name="Kohler A."/>
            <person name="Kuo A."/>
            <person name="Labutti K."/>
            <person name="Pangilinan J."/>
            <person name="Lipzen A."/>
            <person name="Riley R."/>
            <person name="Andreopoulos W."/>
            <person name="He G."/>
            <person name="Johnson J."/>
            <person name="Barry K.W."/>
            <person name="Grigoriev I.V."/>
            <person name="Nagy L."/>
            <person name="Hibbett D."/>
            <person name="Henrissat B."/>
            <person name="Matheny P.B."/>
            <person name="Labbe J."/>
            <person name="Martin F."/>
        </authorList>
    </citation>
    <scope>NUCLEOTIDE SEQUENCE</scope>
    <source>
        <strain evidence="1">FP105234-sp</strain>
    </source>
</reference>
<evidence type="ECO:0000313" key="1">
    <source>
        <dbReference type="EMBL" id="KAI0039884.1"/>
    </source>
</evidence>
<name>A0ACB8R732_9AGAM</name>
<dbReference type="Proteomes" id="UP000814033">
    <property type="component" value="Unassembled WGS sequence"/>
</dbReference>
<comment type="caution">
    <text evidence="1">The sequence shown here is derived from an EMBL/GenBank/DDBJ whole genome shotgun (WGS) entry which is preliminary data.</text>
</comment>
<keyword evidence="2" id="KW-1185">Reference proteome</keyword>
<sequence length="109" mass="11929">MAVESSPTIVFITMLTPSWAVVALLPLVGLLTSIVSLVFFAVRHRFRQLPLRTIPGPPRASFVEGNLGQMYNPQAKAFHRHLTKTYGDIIKVNGLLGVRSLAVSQMPSS</sequence>
<proteinExistence type="predicted"/>
<accession>A0ACB8R732</accession>
<organism evidence="1 2">
    <name type="scientific">Auriscalpium vulgare</name>
    <dbReference type="NCBI Taxonomy" id="40419"/>
    <lineage>
        <taxon>Eukaryota</taxon>
        <taxon>Fungi</taxon>
        <taxon>Dikarya</taxon>
        <taxon>Basidiomycota</taxon>
        <taxon>Agaricomycotina</taxon>
        <taxon>Agaricomycetes</taxon>
        <taxon>Russulales</taxon>
        <taxon>Auriscalpiaceae</taxon>
        <taxon>Auriscalpium</taxon>
    </lineage>
</organism>
<gene>
    <name evidence="1" type="ORF">FA95DRAFT_968067</name>
</gene>
<protein>
    <submittedName>
        <fullName evidence="1">Uncharacterized protein</fullName>
    </submittedName>
</protein>
<dbReference type="EMBL" id="MU276252">
    <property type="protein sequence ID" value="KAI0039884.1"/>
    <property type="molecule type" value="Genomic_DNA"/>
</dbReference>
<evidence type="ECO:0000313" key="2">
    <source>
        <dbReference type="Proteomes" id="UP000814033"/>
    </source>
</evidence>
<reference evidence="1" key="2">
    <citation type="journal article" date="2022" name="New Phytol.">
        <title>Evolutionary transition to the ectomycorrhizal habit in the genomes of a hyperdiverse lineage of mushroom-forming fungi.</title>
        <authorList>
            <person name="Looney B."/>
            <person name="Miyauchi S."/>
            <person name="Morin E."/>
            <person name="Drula E."/>
            <person name="Courty P.E."/>
            <person name="Kohler A."/>
            <person name="Kuo A."/>
            <person name="LaButti K."/>
            <person name="Pangilinan J."/>
            <person name="Lipzen A."/>
            <person name="Riley R."/>
            <person name="Andreopoulos W."/>
            <person name="He G."/>
            <person name="Johnson J."/>
            <person name="Nolan M."/>
            <person name="Tritt A."/>
            <person name="Barry K.W."/>
            <person name="Grigoriev I.V."/>
            <person name="Nagy L.G."/>
            <person name="Hibbett D."/>
            <person name="Henrissat B."/>
            <person name="Matheny P.B."/>
            <person name="Labbe J."/>
            <person name="Martin F.M."/>
        </authorList>
    </citation>
    <scope>NUCLEOTIDE SEQUENCE</scope>
    <source>
        <strain evidence="1">FP105234-sp</strain>
    </source>
</reference>